<keyword evidence="5" id="KW-1185">Reference proteome</keyword>
<dbReference type="InterPro" id="IPR000182">
    <property type="entry name" value="GNAT_dom"/>
</dbReference>
<keyword evidence="2" id="KW-0012">Acyltransferase</keyword>
<sequence>MSVSVDFVSKVPELAAFRALLLDYYADVLETAARAGLTGVTPQEATDGSIADLPKMLPPKGRLLLASNPEGRLVGCGALVGIRADAAEMKRMYVRPEARGTGLGRRLFEMRIEEARRMGCTSIYADTARGNRAMLSMYERFGFRYIPRYPENANPPEFEPYLVYLRFDFPPGG</sequence>
<dbReference type="OrthoDB" id="2436196at2"/>
<dbReference type="STRING" id="1675527.AIOL_003198"/>
<evidence type="ECO:0000259" key="3">
    <source>
        <dbReference type="PROSITE" id="PS51186"/>
    </source>
</evidence>
<dbReference type="InterPro" id="IPR050832">
    <property type="entry name" value="Bact_Acetyltransf"/>
</dbReference>
<name>A0A0J9E6B9_9RHOB</name>
<accession>A0A0J9E6B9</accession>
<comment type="caution">
    <text evidence="4">The sequence shown here is derived from an EMBL/GenBank/DDBJ whole genome shotgun (WGS) entry which is preliminary data.</text>
</comment>
<evidence type="ECO:0000313" key="5">
    <source>
        <dbReference type="Proteomes" id="UP000037178"/>
    </source>
</evidence>
<dbReference type="Pfam" id="PF00583">
    <property type="entry name" value="Acetyltransf_1"/>
    <property type="match status" value="1"/>
</dbReference>
<evidence type="ECO:0000313" key="4">
    <source>
        <dbReference type="EMBL" id="KMW58227.1"/>
    </source>
</evidence>
<dbReference type="RefSeq" id="WP_053101291.1">
    <property type="nucleotide sequence ID" value="NZ_LFTY01000002.1"/>
</dbReference>
<feature type="domain" description="N-acetyltransferase" evidence="3">
    <location>
        <begin position="15"/>
        <end position="170"/>
    </location>
</feature>
<dbReference type="EMBL" id="LFTY01000002">
    <property type="protein sequence ID" value="KMW58227.1"/>
    <property type="molecule type" value="Genomic_DNA"/>
</dbReference>
<proteinExistence type="predicted"/>
<protein>
    <submittedName>
        <fullName evidence="4">Histone acetyltransferase HPA2</fullName>
    </submittedName>
</protein>
<evidence type="ECO:0000256" key="1">
    <source>
        <dbReference type="ARBA" id="ARBA00022679"/>
    </source>
</evidence>
<dbReference type="PATRIC" id="fig|1675527.3.peg.3342"/>
<dbReference type="Proteomes" id="UP000037178">
    <property type="component" value="Unassembled WGS sequence"/>
</dbReference>
<dbReference type="GO" id="GO:0016747">
    <property type="term" value="F:acyltransferase activity, transferring groups other than amino-acyl groups"/>
    <property type="evidence" value="ECO:0007669"/>
    <property type="project" value="InterPro"/>
</dbReference>
<keyword evidence="1 4" id="KW-0808">Transferase</keyword>
<dbReference type="InterPro" id="IPR016181">
    <property type="entry name" value="Acyl_CoA_acyltransferase"/>
</dbReference>
<reference evidence="4 5" key="1">
    <citation type="submission" date="2015-06" db="EMBL/GenBank/DDBJ databases">
        <title>Draft genome sequence of an Alphaproteobacteria species associated to the Mediterranean sponge Oscarella lobularis.</title>
        <authorList>
            <person name="Jourda C."/>
            <person name="Santini S."/>
            <person name="Claverie J.-M."/>
        </authorList>
    </citation>
    <scope>NUCLEOTIDE SEQUENCE [LARGE SCALE GENOMIC DNA]</scope>
    <source>
        <strain evidence="4">IGS</strain>
    </source>
</reference>
<evidence type="ECO:0000256" key="2">
    <source>
        <dbReference type="ARBA" id="ARBA00023315"/>
    </source>
</evidence>
<dbReference type="Gene3D" id="3.40.630.30">
    <property type="match status" value="1"/>
</dbReference>
<dbReference type="SUPFAM" id="SSF55729">
    <property type="entry name" value="Acyl-CoA N-acyltransferases (Nat)"/>
    <property type="match status" value="1"/>
</dbReference>
<organism evidence="4 5">
    <name type="scientific">Candidatus Rhodobacter oscarellae</name>
    <dbReference type="NCBI Taxonomy" id="1675527"/>
    <lineage>
        <taxon>Bacteria</taxon>
        <taxon>Pseudomonadati</taxon>
        <taxon>Pseudomonadota</taxon>
        <taxon>Alphaproteobacteria</taxon>
        <taxon>Rhodobacterales</taxon>
        <taxon>Rhodobacter group</taxon>
        <taxon>Rhodobacter</taxon>
    </lineage>
</organism>
<gene>
    <name evidence="4" type="ORF">AIOL_003198</name>
</gene>
<dbReference type="PANTHER" id="PTHR43877">
    <property type="entry name" value="AMINOALKYLPHOSPHONATE N-ACETYLTRANSFERASE-RELATED-RELATED"/>
    <property type="match status" value="1"/>
</dbReference>
<dbReference type="PROSITE" id="PS51186">
    <property type="entry name" value="GNAT"/>
    <property type="match status" value="1"/>
</dbReference>
<dbReference type="PANTHER" id="PTHR43877:SF2">
    <property type="entry name" value="AMINOALKYLPHOSPHONATE N-ACETYLTRANSFERASE-RELATED"/>
    <property type="match status" value="1"/>
</dbReference>
<dbReference type="CDD" id="cd04301">
    <property type="entry name" value="NAT_SF"/>
    <property type="match status" value="1"/>
</dbReference>
<dbReference type="AlphaFoldDB" id="A0A0J9E6B9"/>